<dbReference type="VEuPathDB" id="PiroplasmaDB:BMR1_01G01430"/>
<dbReference type="OrthoDB" id="445983at2759"/>
<dbReference type="RefSeq" id="XP_012647357.1">
    <property type="nucleotide sequence ID" value="XM_012791903.1"/>
</dbReference>
<evidence type="ECO:0000256" key="6">
    <source>
        <dbReference type="ARBA" id="ARBA00022833"/>
    </source>
</evidence>
<keyword evidence="9 10" id="KW-0539">Nucleus</keyword>
<dbReference type="GO" id="GO:0008270">
    <property type="term" value="F:zinc ion binding"/>
    <property type="evidence" value="ECO:0007669"/>
    <property type="project" value="UniProtKB-KW"/>
</dbReference>
<name>I7I7Z1_BABMR</name>
<reference evidence="12 13" key="2">
    <citation type="journal article" date="2013" name="PLoS ONE">
        <title>Whole genome mapping and re-organization of the nuclear and mitochondrial genomes of Babesia microti isolates.</title>
        <authorList>
            <person name="Cornillot E."/>
            <person name="Dassouli A."/>
            <person name="Garg A."/>
            <person name="Pachikara N."/>
            <person name="Randazzo S."/>
            <person name="Depoix D."/>
            <person name="Carcy B."/>
            <person name="Delbecq S."/>
            <person name="Frutos R."/>
            <person name="Silva J.C."/>
            <person name="Sutton R."/>
            <person name="Krause P.J."/>
            <person name="Mamoun C.B."/>
        </authorList>
    </citation>
    <scope>NUCLEOTIDE SEQUENCE [LARGE SCALE GENOMIC DNA]</scope>
    <source>
        <strain evidence="12 13">RI</strain>
    </source>
</reference>
<evidence type="ECO:0000313" key="13">
    <source>
        <dbReference type="Proteomes" id="UP000002899"/>
    </source>
</evidence>
<keyword evidence="12" id="KW-0251">Elongation factor</keyword>
<gene>
    <name evidence="12" type="ORF">BMR1_01G01430</name>
</gene>
<evidence type="ECO:0000256" key="7">
    <source>
        <dbReference type="ARBA" id="ARBA00023015"/>
    </source>
</evidence>
<dbReference type="Gene3D" id="2.20.25.190">
    <property type="match status" value="1"/>
</dbReference>
<evidence type="ECO:0000256" key="5">
    <source>
        <dbReference type="ARBA" id="ARBA00022771"/>
    </source>
</evidence>
<evidence type="ECO:0000256" key="8">
    <source>
        <dbReference type="ARBA" id="ARBA00023163"/>
    </source>
</evidence>
<reference evidence="12 13" key="1">
    <citation type="journal article" date="2012" name="Nucleic Acids Res.">
        <title>Sequencing of the smallest Apicomplexan genome from the human pathogen Babesia microti.</title>
        <authorList>
            <person name="Cornillot E."/>
            <person name="Hadj-Kaddour K."/>
            <person name="Dassouli A."/>
            <person name="Noel B."/>
            <person name="Ranwez V."/>
            <person name="Vacherie B."/>
            <person name="Augagneur Y."/>
            <person name="Bres V."/>
            <person name="Duclos A."/>
            <person name="Randazzo S."/>
            <person name="Carcy B."/>
            <person name="Debierre-Grockiego F."/>
            <person name="Delbecq S."/>
            <person name="Moubri-Menage K."/>
            <person name="Shams-Eldin H."/>
            <person name="Usmani-Brown S."/>
            <person name="Bringaud F."/>
            <person name="Wincker P."/>
            <person name="Vivares C.P."/>
            <person name="Schwarz R.T."/>
            <person name="Schetters T.P."/>
            <person name="Krause P.J."/>
            <person name="Gorenflot A."/>
            <person name="Berry V."/>
            <person name="Barbe V."/>
            <person name="Ben Mamoun C."/>
        </authorList>
    </citation>
    <scope>NUCLEOTIDE SEQUENCE [LARGE SCALE GENOMIC DNA]</scope>
    <source>
        <strain evidence="12 13">RI</strain>
    </source>
</reference>
<evidence type="ECO:0000256" key="10">
    <source>
        <dbReference type="RuleBase" id="RU364033"/>
    </source>
</evidence>
<dbReference type="GO" id="GO:0003746">
    <property type="term" value="F:translation elongation factor activity"/>
    <property type="evidence" value="ECO:0007669"/>
    <property type="project" value="UniProtKB-KW"/>
</dbReference>
<organism evidence="12 13">
    <name type="scientific">Babesia microti (strain RI)</name>
    <dbReference type="NCBI Taxonomy" id="1133968"/>
    <lineage>
        <taxon>Eukaryota</taxon>
        <taxon>Sar</taxon>
        <taxon>Alveolata</taxon>
        <taxon>Apicomplexa</taxon>
        <taxon>Aconoidasida</taxon>
        <taxon>Piroplasmida</taxon>
        <taxon>Babesiidae</taxon>
        <taxon>Babesia</taxon>
    </lineage>
</organism>
<accession>I7I7Z1</accession>
<dbReference type="EMBL" id="FO082871">
    <property type="protein sequence ID" value="CCF72748.1"/>
    <property type="molecule type" value="Genomic_DNA"/>
</dbReference>
<keyword evidence="5 10" id="KW-0863">Zinc-finger</keyword>
<keyword evidence="4 10" id="KW-0479">Metal-binding</keyword>
<dbReference type="GeneID" id="24423362"/>
<dbReference type="Proteomes" id="UP000002899">
    <property type="component" value="Chromosome I"/>
</dbReference>
<feature type="region of interest" description="Disordered" evidence="11">
    <location>
        <begin position="87"/>
        <end position="175"/>
    </location>
</feature>
<proteinExistence type="inferred from homology"/>
<sequence>MGRKKSKLLRRDPSAKVRRFGKLEKEFNCPFCNHDKTVQIKLSHQKGIASLNCLVCTVTFSMEITHLDEAVDVYSEWIDRCREANVNDAGSKGQSNSGIDLESSTDKGEYVDRQKAVRKMKLNEESEQIGETFKNDSFGTNVNVNEEDYEEKEEEMPSRKRLTKNAVSSGLFDDD</sequence>
<comment type="similarity">
    <text evidence="3 10">Belongs to the ELOF1 family.</text>
</comment>
<keyword evidence="8 10" id="KW-0804">Transcription</keyword>
<evidence type="ECO:0000256" key="4">
    <source>
        <dbReference type="ARBA" id="ARBA00022723"/>
    </source>
</evidence>
<dbReference type="PANTHER" id="PTHR20934">
    <property type="entry name" value="TRANSCRIPTION ELONGATION FACTOR 1 HOMOLOG"/>
    <property type="match status" value="1"/>
</dbReference>
<dbReference type="GO" id="GO:0006368">
    <property type="term" value="P:transcription elongation by RNA polymerase II"/>
    <property type="evidence" value="ECO:0007669"/>
    <property type="project" value="TreeGrafter"/>
</dbReference>
<evidence type="ECO:0000256" key="11">
    <source>
        <dbReference type="SAM" id="MobiDB-lite"/>
    </source>
</evidence>
<dbReference type="InterPro" id="IPR007808">
    <property type="entry name" value="Elf1"/>
</dbReference>
<feature type="compositionally biased region" description="Basic and acidic residues" evidence="11">
    <location>
        <begin position="104"/>
        <end position="115"/>
    </location>
</feature>
<evidence type="ECO:0000256" key="1">
    <source>
        <dbReference type="ARBA" id="ARBA00003357"/>
    </source>
</evidence>
<evidence type="ECO:0000256" key="2">
    <source>
        <dbReference type="ARBA" id="ARBA00004123"/>
    </source>
</evidence>
<evidence type="ECO:0000313" key="12">
    <source>
        <dbReference type="EMBL" id="CCF72748.1"/>
    </source>
</evidence>
<dbReference type="Pfam" id="PF05129">
    <property type="entry name" value="Zn_ribbon_Elf1"/>
    <property type="match status" value="1"/>
</dbReference>
<dbReference type="KEGG" id="bmic:BMR1_01G01430"/>
<reference evidence="12 13" key="3">
    <citation type="journal article" date="2016" name="Sci. Rep.">
        <title>Genome-wide diversity and gene expression profiling of Babesia microti isolates identify polymorphic genes that mediate host-pathogen interactions.</title>
        <authorList>
            <person name="Silva J.C."/>
            <person name="Cornillot E."/>
            <person name="McCracken C."/>
            <person name="Usmani-Brown S."/>
            <person name="Dwivedi A."/>
            <person name="Ifeonu O.O."/>
            <person name="Crabtree J."/>
            <person name="Gotia H.T."/>
            <person name="Virji A.Z."/>
            <person name="Reynes C."/>
            <person name="Colinge J."/>
            <person name="Kumar V."/>
            <person name="Lawres L."/>
            <person name="Pazzi J.E."/>
            <person name="Pablo J.V."/>
            <person name="Hung C."/>
            <person name="Brancato J."/>
            <person name="Kumari P."/>
            <person name="Orvis J."/>
            <person name="Tretina K."/>
            <person name="Chibucos M."/>
            <person name="Ott S."/>
            <person name="Sadzewicz L."/>
            <person name="Sengamalay N."/>
            <person name="Shetty A.C."/>
            <person name="Su Q."/>
            <person name="Tallon L."/>
            <person name="Fraser C.M."/>
            <person name="Frutos R."/>
            <person name="Molina D.M."/>
            <person name="Krause P.J."/>
            <person name="Ben Mamoun C."/>
        </authorList>
    </citation>
    <scope>NUCLEOTIDE SEQUENCE [LARGE SCALE GENOMIC DNA]</scope>
    <source>
        <strain evidence="12 13">RI</strain>
    </source>
</reference>
<comment type="function">
    <text evidence="1 10">Transcription elongation factor implicated in the maintenance of proper chromatin structure in actively transcribed regions.</text>
</comment>
<dbReference type="SUPFAM" id="SSF57783">
    <property type="entry name" value="Zinc beta-ribbon"/>
    <property type="match status" value="1"/>
</dbReference>
<protein>
    <recommendedName>
        <fullName evidence="10">Transcription elongation factor 1 homolog</fullName>
    </recommendedName>
</protein>
<dbReference type="FunFam" id="2.20.25.190:FF:000001">
    <property type="entry name" value="Transcription elongation factor 1 homolog"/>
    <property type="match status" value="1"/>
</dbReference>
<feature type="compositionally biased region" description="Polar residues" evidence="11">
    <location>
        <begin position="135"/>
        <end position="144"/>
    </location>
</feature>
<dbReference type="InterPro" id="IPR038567">
    <property type="entry name" value="T_Elf1_sf"/>
</dbReference>
<keyword evidence="6 10" id="KW-0862">Zinc</keyword>
<keyword evidence="13" id="KW-1185">Reference proteome</keyword>
<dbReference type="PANTHER" id="PTHR20934:SF0">
    <property type="entry name" value="TRANSCRIPTION ELONGATION FACTOR 1 HOMOLOG"/>
    <property type="match status" value="1"/>
</dbReference>
<dbReference type="GO" id="GO:0008023">
    <property type="term" value="C:transcription elongation factor complex"/>
    <property type="evidence" value="ECO:0007669"/>
    <property type="project" value="TreeGrafter"/>
</dbReference>
<keyword evidence="7 10" id="KW-0805">Transcription regulation</keyword>
<evidence type="ECO:0000256" key="9">
    <source>
        <dbReference type="ARBA" id="ARBA00023242"/>
    </source>
</evidence>
<keyword evidence="12" id="KW-0648">Protein biosynthesis</keyword>
<feature type="compositionally biased region" description="Acidic residues" evidence="11">
    <location>
        <begin position="145"/>
        <end position="154"/>
    </location>
</feature>
<dbReference type="AlphaFoldDB" id="I7I7Z1"/>
<evidence type="ECO:0000256" key="3">
    <source>
        <dbReference type="ARBA" id="ARBA00009730"/>
    </source>
</evidence>
<dbReference type="GO" id="GO:0000993">
    <property type="term" value="F:RNA polymerase II complex binding"/>
    <property type="evidence" value="ECO:0007669"/>
    <property type="project" value="TreeGrafter"/>
</dbReference>
<comment type="subcellular location">
    <subcellularLocation>
        <location evidence="2 10">Nucleus</location>
    </subcellularLocation>
</comment>